<proteinExistence type="predicted"/>
<evidence type="ECO:0000313" key="1">
    <source>
        <dbReference type="EnsemblMetazoa" id="XP_022670969"/>
    </source>
</evidence>
<keyword evidence="2" id="KW-1185">Reference proteome</keyword>
<sequence>MFRAVVSSLRLTRLAGSSLLNSGLAAQNPGNFLIPTQIALTEQTRTVIKFNHKDGSRDIDPIAIKSFYRLNCGLWIHAMPGRGVKRWKKTPAQLDKMRKHVFCKRYQCKVLDKMVKGEGGKYLAPKYLPDDIYEPYNNFKPPNLVYRPFH</sequence>
<organism evidence="1 2">
    <name type="scientific">Varroa destructor</name>
    <name type="common">Honeybee mite</name>
    <dbReference type="NCBI Taxonomy" id="109461"/>
    <lineage>
        <taxon>Eukaryota</taxon>
        <taxon>Metazoa</taxon>
        <taxon>Ecdysozoa</taxon>
        <taxon>Arthropoda</taxon>
        <taxon>Chelicerata</taxon>
        <taxon>Arachnida</taxon>
        <taxon>Acari</taxon>
        <taxon>Parasitiformes</taxon>
        <taxon>Mesostigmata</taxon>
        <taxon>Gamasina</taxon>
        <taxon>Dermanyssoidea</taxon>
        <taxon>Varroidae</taxon>
        <taxon>Varroa</taxon>
    </lineage>
</organism>
<dbReference type="OrthoDB" id="5847109at2759"/>
<dbReference type="GO" id="GO:0005840">
    <property type="term" value="C:ribosome"/>
    <property type="evidence" value="ECO:0007669"/>
    <property type="project" value="UniProtKB-KW"/>
</dbReference>
<dbReference type="KEGG" id="vde:111254410"/>
<accession>A0A7M7KUU3</accession>
<dbReference type="GeneID" id="111254410"/>
<name>A0A7M7KUU3_VARDE</name>
<dbReference type="CTD" id="51318"/>
<dbReference type="InParanoid" id="A0A7M7KUU3"/>
<dbReference type="EnsemblMetazoa" id="XM_022815234">
    <property type="protein sequence ID" value="XP_022670969"/>
    <property type="gene ID" value="LOC111254410"/>
</dbReference>
<evidence type="ECO:0008006" key="3">
    <source>
        <dbReference type="Google" id="ProtNLM"/>
    </source>
</evidence>
<dbReference type="OMA" id="IRTKIRY"/>
<reference evidence="1" key="1">
    <citation type="submission" date="2021-01" db="UniProtKB">
        <authorList>
            <consortium name="EnsemblMetazoa"/>
        </authorList>
    </citation>
    <scope>IDENTIFICATION</scope>
</reference>
<dbReference type="Proteomes" id="UP000594260">
    <property type="component" value="Unplaced"/>
</dbReference>
<protein>
    <recommendedName>
        <fullName evidence="3">39S ribosomal protein L35, mitochondrial</fullName>
    </recommendedName>
</protein>
<dbReference type="PANTHER" id="PTHR15909:SF0">
    <property type="entry name" value="LARGE RIBOSOMAL SUBUNIT PROTEIN BL35M"/>
    <property type="match status" value="1"/>
</dbReference>
<dbReference type="GO" id="GO:1990904">
    <property type="term" value="C:ribonucleoprotein complex"/>
    <property type="evidence" value="ECO:0007669"/>
    <property type="project" value="UniProtKB-KW"/>
</dbReference>
<dbReference type="FunCoup" id="A0A7M7KUU3">
    <property type="interactions" value="882"/>
</dbReference>
<dbReference type="RefSeq" id="XP_022670969.1">
    <property type="nucleotide sequence ID" value="XM_022815234.1"/>
</dbReference>
<dbReference type="PANTHER" id="PTHR15909">
    <property type="entry name" value="39S RIBOSOMAL PROTEIN L35, MITOCHONDRIAL"/>
    <property type="match status" value="1"/>
</dbReference>
<evidence type="ECO:0000313" key="2">
    <source>
        <dbReference type="Proteomes" id="UP000594260"/>
    </source>
</evidence>
<dbReference type="InterPro" id="IPR019338">
    <property type="entry name" value="Ribosomal_bL35m"/>
</dbReference>
<dbReference type="GO" id="GO:0005739">
    <property type="term" value="C:mitochondrion"/>
    <property type="evidence" value="ECO:0007669"/>
    <property type="project" value="UniProtKB-SubCell"/>
</dbReference>
<dbReference type="AlphaFoldDB" id="A0A7M7KUU3"/>